<sequence>MHSIIPKMFNTKLVEIVNKYGLATKPVNDRITRVWYNEKDAWMLFEYREIEHSFEGYVVDSIYNYRDLFLSRKIDLNTMRHGLANLTLSIKHRSSDLFNDIVELLEILSCQITLLEKPGVAIPADDNLVQTLKAMQSVLEVQYGVVSVRVRVRSKIFNKPLPSKVIHARYVISTEKGRNEYESTTEIDKHSEAKITISKYSILYVKPEGASKERKITVGDKETVETMQVLDFKAYMLPLLAITGLADILIAMIMLLIPWNNHREAFYISNS</sequence>
<dbReference type="EMBL" id="DRYQ01000106">
    <property type="protein sequence ID" value="HHQ51142.1"/>
    <property type="molecule type" value="Genomic_DNA"/>
</dbReference>
<keyword evidence="1" id="KW-1133">Transmembrane helix</keyword>
<gene>
    <name evidence="2" type="ORF">ENM66_07335</name>
</gene>
<evidence type="ECO:0000256" key="1">
    <source>
        <dbReference type="SAM" id="Phobius"/>
    </source>
</evidence>
<protein>
    <submittedName>
        <fullName evidence="2">Uncharacterized protein</fullName>
    </submittedName>
</protein>
<name>A0A7J3Z906_9CREN</name>
<proteinExistence type="predicted"/>
<accession>A0A7J3Z906</accession>
<comment type="caution">
    <text evidence="2">The sequence shown here is derived from an EMBL/GenBank/DDBJ whole genome shotgun (WGS) entry which is preliminary data.</text>
</comment>
<feature type="transmembrane region" description="Helical" evidence="1">
    <location>
        <begin position="235"/>
        <end position="257"/>
    </location>
</feature>
<evidence type="ECO:0000313" key="2">
    <source>
        <dbReference type="EMBL" id="HHQ51142.1"/>
    </source>
</evidence>
<keyword evidence="1" id="KW-0472">Membrane</keyword>
<dbReference type="AlphaFoldDB" id="A0A7J3Z906"/>
<keyword evidence="1" id="KW-0812">Transmembrane</keyword>
<reference evidence="2" key="1">
    <citation type="journal article" date="2020" name="mSystems">
        <title>Genome- and Community-Level Interaction Insights into Carbon Utilization and Element Cycling Functions of Hydrothermarchaeota in Hydrothermal Sediment.</title>
        <authorList>
            <person name="Zhou Z."/>
            <person name="Liu Y."/>
            <person name="Xu W."/>
            <person name="Pan J."/>
            <person name="Luo Z.H."/>
            <person name="Li M."/>
        </authorList>
    </citation>
    <scope>NUCLEOTIDE SEQUENCE [LARGE SCALE GENOMIC DNA]</scope>
    <source>
        <strain evidence="2">SpSt-1105</strain>
    </source>
</reference>
<organism evidence="2">
    <name type="scientific">Ignisphaera aggregans</name>
    <dbReference type="NCBI Taxonomy" id="334771"/>
    <lineage>
        <taxon>Archaea</taxon>
        <taxon>Thermoproteota</taxon>
        <taxon>Thermoprotei</taxon>
        <taxon>Desulfurococcales</taxon>
        <taxon>Desulfurococcaceae</taxon>
        <taxon>Ignisphaera</taxon>
    </lineage>
</organism>